<dbReference type="Gene3D" id="1.10.10.10">
    <property type="entry name" value="Winged helix-like DNA-binding domain superfamily/Winged helix DNA-binding domain"/>
    <property type="match status" value="1"/>
</dbReference>
<dbReference type="PANTHER" id="PTHR47691:SF3">
    <property type="entry name" value="HTH-TYPE TRANSCRIPTIONAL REGULATOR RV0890C-RELATED"/>
    <property type="match status" value="1"/>
</dbReference>
<dbReference type="PRINTS" id="PR00364">
    <property type="entry name" value="DISEASERSIST"/>
</dbReference>
<dbReference type="InterPro" id="IPR036388">
    <property type="entry name" value="WH-like_DNA-bd_sf"/>
</dbReference>
<dbReference type="InterPro" id="IPR016032">
    <property type="entry name" value="Sig_transdc_resp-reg_C-effctor"/>
</dbReference>
<dbReference type="InterPro" id="IPR002182">
    <property type="entry name" value="NB-ARC"/>
</dbReference>
<dbReference type="SUPFAM" id="SSF46894">
    <property type="entry name" value="C-terminal effector domain of the bipartite response regulators"/>
    <property type="match status" value="1"/>
</dbReference>
<dbReference type="EMBL" id="VCKW01000107">
    <property type="protein sequence ID" value="TMQ96680.1"/>
    <property type="molecule type" value="Genomic_DNA"/>
</dbReference>
<proteinExistence type="predicted"/>
<organism evidence="2 3">
    <name type="scientific">Actinomadura soli</name>
    <dbReference type="NCBI Taxonomy" id="2508997"/>
    <lineage>
        <taxon>Bacteria</taxon>
        <taxon>Bacillati</taxon>
        <taxon>Actinomycetota</taxon>
        <taxon>Actinomycetes</taxon>
        <taxon>Streptosporangiales</taxon>
        <taxon>Thermomonosporaceae</taxon>
        <taxon>Actinomadura</taxon>
    </lineage>
</organism>
<dbReference type="Proteomes" id="UP000309174">
    <property type="component" value="Unassembled WGS sequence"/>
</dbReference>
<dbReference type="GO" id="GO:0006355">
    <property type="term" value="P:regulation of DNA-templated transcription"/>
    <property type="evidence" value="ECO:0007669"/>
    <property type="project" value="InterPro"/>
</dbReference>
<dbReference type="AlphaFoldDB" id="A0A5C4JBF9"/>
<dbReference type="PRINTS" id="PR00038">
    <property type="entry name" value="HTHLUXR"/>
</dbReference>
<comment type="caution">
    <text evidence="2">The sequence shown here is derived from an EMBL/GenBank/DDBJ whole genome shotgun (WGS) entry which is preliminary data.</text>
</comment>
<gene>
    <name evidence="2" type="ORF">ETD83_21135</name>
</gene>
<dbReference type="OrthoDB" id="3194665at2"/>
<dbReference type="SMART" id="SM00421">
    <property type="entry name" value="HTH_LUXR"/>
    <property type="match status" value="1"/>
</dbReference>
<dbReference type="PANTHER" id="PTHR47691">
    <property type="entry name" value="REGULATOR-RELATED"/>
    <property type="match status" value="1"/>
</dbReference>
<dbReference type="CDD" id="cd06170">
    <property type="entry name" value="LuxR_C_like"/>
    <property type="match status" value="1"/>
</dbReference>
<evidence type="ECO:0000313" key="2">
    <source>
        <dbReference type="EMBL" id="TMQ96680.1"/>
    </source>
</evidence>
<dbReference type="InterPro" id="IPR027417">
    <property type="entry name" value="P-loop_NTPase"/>
</dbReference>
<dbReference type="GO" id="GO:0016887">
    <property type="term" value="F:ATP hydrolysis activity"/>
    <property type="evidence" value="ECO:0007669"/>
    <property type="project" value="InterPro"/>
</dbReference>
<evidence type="ECO:0000259" key="1">
    <source>
        <dbReference type="PROSITE" id="PS50043"/>
    </source>
</evidence>
<name>A0A5C4JBF9_9ACTN</name>
<dbReference type="GO" id="GO:0003677">
    <property type="term" value="F:DNA binding"/>
    <property type="evidence" value="ECO:0007669"/>
    <property type="project" value="InterPro"/>
</dbReference>
<reference evidence="2 3" key="1">
    <citation type="submission" date="2019-05" db="EMBL/GenBank/DDBJ databases">
        <title>Draft genome sequence of Actinomadura sp. 14C53.</title>
        <authorList>
            <person name="Saricaoglu S."/>
            <person name="Isik K."/>
        </authorList>
    </citation>
    <scope>NUCLEOTIDE SEQUENCE [LARGE SCALE GENOMIC DNA]</scope>
    <source>
        <strain evidence="2 3">14C53</strain>
    </source>
</reference>
<dbReference type="Pfam" id="PF00196">
    <property type="entry name" value="GerE"/>
    <property type="match status" value="1"/>
</dbReference>
<sequence length="773" mass="84512">MAVTELALVRGTGNLPAEVSRFVGRRRELVDVKRALERSRIVTLCGVGGVGKTRLAVRVADEARDAFPDGVWLVELSGLREPGLLARNVADALRLPDHASGDPADRLAEQLADQRMLLVLDTCEHVVDSCAMLAEVLLRAAPGLRILATSREPLELMGEHIVLVAPMESPGEDAPITGCESVTLFLERAEAMAPGFRLTEANQQVVATLCRRLEGIPLAIELAVVRLRHLSIEQLATRLDDRFRLLGTTRPGRGRHHTLRSAVEWSHELCTEPERLLWARLAAFPATFDLAEAEQVCADAELPADEVVTVLGRLVEKSIVICEQDGVRYRMLDTIREYGFERLADSDVRLRLAGRHRDHYLALAERAASEMLSPRQLDWVTRLRTENANLRVALGHALSAPGEEVLARRLVIALQPYWLATGSFGEGLSWHRRALNLSLEPDLDHGRVLTGAGLMAGLLGEVDVARPMSTSLSSLAEKLDDPGLAGQALEVRAVVEGQAGDLRAAVASSMDSRQRFAEADRPDLFSLFGYAVWAWALCFDGRAEEALALAEDGLSESQACGEQFVRSYLLSVRGQARRMSGDPAGGLDDLSECLRIKERLNDLFGFAMALDVVTACLADLGENERAAVLLGGRARRWRGHHAPGGARVFTRNFVKLIHARLQEEVPEAALQSAMRRGAAMSLTETIAFARGEPADPGTPQPEPPAKRLDALTPREQEVAALLADGLTNREIAERLVISKRTVDSHIEHILTKLSFTSRTQIAVWISSPPTPPT</sequence>
<dbReference type="Gene3D" id="3.40.50.300">
    <property type="entry name" value="P-loop containing nucleotide triphosphate hydrolases"/>
    <property type="match status" value="1"/>
</dbReference>
<dbReference type="InterPro" id="IPR011990">
    <property type="entry name" value="TPR-like_helical_dom_sf"/>
</dbReference>
<dbReference type="SUPFAM" id="SSF48452">
    <property type="entry name" value="TPR-like"/>
    <property type="match status" value="1"/>
</dbReference>
<keyword evidence="3" id="KW-1185">Reference proteome</keyword>
<dbReference type="Pfam" id="PF00931">
    <property type="entry name" value="NB-ARC"/>
    <property type="match status" value="1"/>
</dbReference>
<feature type="domain" description="HTH luxR-type" evidence="1">
    <location>
        <begin position="704"/>
        <end position="769"/>
    </location>
</feature>
<accession>A0A5C4JBF9</accession>
<evidence type="ECO:0000313" key="3">
    <source>
        <dbReference type="Proteomes" id="UP000309174"/>
    </source>
</evidence>
<protein>
    <submittedName>
        <fullName evidence="2">LuxR family transcriptional regulator</fullName>
    </submittedName>
</protein>
<dbReference type="PROSITE" id="PS50043">
    <property type="entry name" value="HTH_LUXR_2"/>
    <property type="match status" value="1"/>
</dbReference>
<dbReference type="InterPro" id="IPR000792">
    <property type="entry name" value="Tscrpt_reg_LuxR_C"/>
</dbReference>
<dbReference type="SUPFAM" id="SSF52540">
    <property type="entry name" value="P-loop containing nucleoside triphosphate hydrolases"/>
    <property type="match status" value="1"/>
</dbReference>
<dbReference type="PROSITE" id="PS00622">
    <property type="entry name" value="HTH_LUXR_1"/>
    <property type="match status" value="1"/>
</dbReference>